<proteinExistence type="inferred from homology"/>
<dbReference type="HAMAP" id="MF_01420">
    <property type="entry name" value="HTH_type_WhiA"/>
    <property type="match status" value="1"/>
</dbReference>
<sequence>MSFSEQVKNEVARIDIENDCCGWAELAALIRLDGSLEIVRKRLALKIVSQQAAVARKIYRLLKNRFNFLTKIMVRKAMYLKKDNYYIIKLPPQNGVKELLINCGLIKDNYELDYDIPQHLISKRCCQRAYIRGTFLGGGSLNDPGSSYHLEIWIHNYDYAQKFVEIVKEEFELKFKIRTRKDDYLLYLKSSEEIVKFLNIIGAHSALLEFENTRVLKEVRNQVNRIVNCETANLNKTVEAARRQVENIKLIENIKGLDSLSPSLQEIAKLRLDNPYISFKELGQLLKPTLSKSGVNHRLRRIDKLADKIKENRSLLN</sequence>
<evidence type="ECO:0000313" key="9">
    <source>
        <dbReference type="Proteomes" id="UP000190625"/>
    </source>
</evidence>
<dbReference type="GO" id="GO:0051301">
    <property type="term" value="P:cell division"/>
    <property type="evidence" value="ECO:0007669"/>
    <property type="project" value="UniProtKB-UniRule"/>
</dbReference>
<organism evidence="8 9">
    <name type="scientific">Selenihalanaerobacter shriftii</name>
    <dbReference type="NCBI Taxonomy" id="142842"/>
    <lineage>
        <taxon>Bacteria</taxon>
        <taxon>Bacillati</taxon>
        <taxon>Bacillota</taxon>
        <taxon>Clostridia</taxon>
        <taxon>Halanaerobiales</taxon>
        <taxon>Halobacteroidaceae</taxon>
        <taxon>Selenihalanaerobacter</taxon>
    </lineage>
</organism>
<dbReference type="InterPro" id="IPR027434">
    <property type="entry name" value="Homing_endonucl"/>
</dbReference>
<dbReference type="InterPro" id="IPR023054">
    <property type="entry name" value="Sporulation_regulator_WhiA_C"/>
</dbReference>
<keyword evidence="3 4" id="KW-0131">Cell cycle</keyword>
<dbReference type="Gene3D" id="3.10.28.10">
    <property type="entry name" value="Homing endonucleases"/>
    <property type="match status" value="1"/>
</dbReference>
<dbReference type="RefSeq" id="WP_078809270.1">
    <property type="nucleotide sequence ID" value="NZ_FUWM01000006.1"/>
</dbReference>
<dbReference type="Proteomes" id="UP000190625">
    <property type="component" value="Unassembled WGS sequence"/>
</dbReference>
<evidence type="ECO:0000313" key="8">
    <source>
        <dbReference type="EMBL" id="SJZ41640.1"/>
    </source>
</evidence>
<dbReference type="PANTHER" id="PTHR37307:SF1">
    <property type="entry name" value="CELL DIVISION PROTEIN WHIA-RELATED"/>
    <property type="match status" value="1"/>
</dbReference>
<dbReference type="STRING" id="142842.SAMN02745118_00775"/>
<protein>
    <recommendedName>
        <fullName evidence="4">Probable cell division protein WhiA</fullName>
    </recommendedName>
</protein>
<dbReference type="InterPro" id="IPR018478">
    <property type="entry name" value="Sporu_reg_WhiA_N_dom"/>
</dbReference>
<dbReference type="EMBL" id="FUWM01000006">
    <property type="protein sequence ID" value="SJZ41640.1"/>
    <property type="molecule type" value="Genomic_DNA"/>
</dbReference>
<dbReference type="OrthoDB" id="401278at2"/>
<keyword evidence="2 4" id="KW-0238">DNA-binding</keyword>
<comment type="similarity">
    <text evidence="4">Belongs to the WhiA family.</text>
</comment>
<dbReference type="Pfam" id="PF14527">
    <property type="entry name" value="LAGLIDADG_WhiA"/>
    <property type="match status" value="1"/>
</dbReference>
<evidence type="ECO:0000256" key="2">
    <source>
        <dbReference type="ARBA" id="ARBA00023125"/>
    </source>
</evidence>
<accession>A0A1T4KGU0</accession>
<dbReference type="AlphaFoldDB" id="A0A1T4KGU0"/>
<keyword evidence="9" id="KW-1185">Reference proteome</keyword>
<dbReference type="GO" id="GO:0043937">
    <property type="term" value="P:regulation of sporulation"/>
    <property type="evidence" value="ECO:0007669"/>
    <property type="project" value="InterPro"/>
</dbReference>
<evidence type="ECO:0000259" key="6">
    <source>
        <dbReference type="Pfam" id="PF10298"/>
    </source>
</evidence>
<feature type="domain" description="Sporulation regulator WhiA C-terminal" evidence="5">
    <location>
        <begin position="223"/>
        <end position="306"/>
    </location>
</feature>
<comment type="function">
    <text evidence="4">Involved in cell division and chromosome segregation.</text>
</comment>
<evidence type="ECO:0000259" key="7">
    <source>
        <dbReference type="Pfam" id="PF14527"/>
    </source>
</evidence>
<reference evidence="9" key="1">
    <citation type="submission" date="2017-02" db="EMBL/GenBank/DDBJ databases">
        <authorList>
            <person name="Varghese N."/>
            <person name="Submissions S."/>
        </authorList>
    </citation>
    <scope>NUCLEOTIDE SEQUENCE [LARGE SCALE GENOMIC DNA]</scope>
    <source>
        <strain evidence="9">ATCC BAA-73</strain>
    </source>
</reference>
<keyword evidence="1 4" id="KW-0132">Cell division</keyword>
<gene>
    <name evidence="4" type="primary">whiA</name>
    <name evidence="8" type="ORF">SAMN02745118_00775</name>
</gene>
<evidence type="ECO:0000256" key="4">
    <source>
        <dbReference type="HAMAP-Rule" id="MF_01420"/>
    </source>
</evidence>
<feature type="domain" description="Sporulation transcription regulator WhiA N-terminal" evidence="6">
    <location>
        <begin position="19"/>
        <end position="105"/>
    </location>
</feature>
<dbReference type="Pfam" id="PF02650">
    <property type="entry name" value="HTH_WhiA"/>
    <property type="match status" value="1"/>
</dbReference>
<dbReference type="NCBIfam" id="TIGR00647">
    <property type="entry name" value="DNA_bind_WhiA"/>
    <property type="match status" value="1"/>
</dbReference>
<evidence type="ECO:0000256" key="1">
    <source>
        <dbReference type="ARBA" id="ARBA00022618"/>
    </source>
</evidence>
<evidence type="ECO:0000256" key="3">
    <source>
        <dbReference type="ARBA" id="ARBA00023306"/>
    </source>
</evidence>
<evidence type="ECO:0000259" key="5">
    <source>
        <dbReference type="Pfam" id="PF02650"/>
    </source>
</evidence>
<dbReference type="Pfam" id="PF10298">
    <property type="entry name" value="WhiA_N"/>
    <property type="match status" value="1"/>
</dbReference>
<dbReference type="PANTHER" id="PTHR37307">
    <property type="entry name" value="CELL DIVISION PROTEIN WHIA-RELATED"/>
    <property type="match status" value="1"/>
</dbReference>
<dbReference type="GO" id="GO:0003677">
    <property type="term" value="F:DNA binding"/>
    <property type="evidence" value="ECO:0007669"/>
    <property type="project" value="UniProtKB-UniRule"/>
</dbReference>
<feature type="domain" description="WhiA LAGLIDADG-like" evidence="7">
    <location>
        <begin position="128"/>
        <end position="220"/>
    </location>
</feature>
<dbReference type="InterPro" id="IPR039518">
    <property type="entry name" value="WhiA_LAGLIDADG_dom"/>
</dbReference>
<dbReference type="InterPro" id="IPR003802">
    <property type="entry name" value="Sporulation_regulator_WhiA"/>
</dbReference>
<name>A0A1T4KGU0_9FIRM</name>
<dbReference type="SUPFAM" id="SSF55608">
    <property type="entry name" value="Homing endonucleases"/>
    <property type="match status" value="1"/>
</dbReference>